<dbReference type="Gene3D" id="2.60.120.10">
    <property type="entry name" value="Jelly Rolls"/>
    <property type="match status" value="1"/>
</dbReference>
<keyword evidence="3" id="KW-1185">Reference proteome</keyword>
<organism evidence="2 3">
    <name type="scientific">Carboxylicivirga linearis</name>
    <dbReference type="NCBI Taxonomy" id="1628157"/>
    <lineage>
        <taxon>Bacteria</taxon>
        <taxon>Pseudomonadati</taxon>
        <taxon>Bacteroidota</taxon>
        <taxon>Bacteroidia</taxon>
        <taxon>Marinilabiliales</taxon>
        <taxon>Marinilabiliaceae</taxon>
        <taxon>Carboxylicivirga</taxon>
    </lineage>
</organism>
<evidence type="ECO:0000313" key="3">
    <source>
        <dbReference type="Proteomes" id="UP000708576"/>
    </source>
</evidence>
<dbReference type="EMBL" id="JAGUCO010000023">
    <property type="protein sequence ID" value="MBS2100428.1"/>
    <property type="molecule type" value="Genomic_DNA"/>
</dbReference>
<comment type="caution">
    <text evidence="2">The sequence shown here is derived from an EMBL/GenBank/DDBJ whole genome shotgun (WGS) entry which is preliminary data.</text>
</comment>
<dbReference type="CDD" id="cd00038">
    <property type="entry name" value="CAP_ED"/>
    <property type="match status" value="1"/>
</dbReference>
<dbReference type="InterPro" id="IPR000595">
    <property type="entry name" value="cNMP-bd_dom"/>
</dbReference>
<reference evidence="2 3" key="1">
    <citation type="journal article" date="2015" name="Int. J. Syst. Evol. Microbiol.">
        <title>Carboxylicivirga linearis sp. nov., isolated from a sea cucumber culture pond.</title>
        <authorList>
            <person name="Wang F.Q."/>
            <person name="Zhou Y.X."/>
            <person name="Lin X.Z."/>
            <person name="Chen G.J."/>
            <person name="Du Z.J."/>
        </authorList>
    </citation>
    <scope>NUCLEOTIDE SEQUENCE [LARGE SCALE GENOMIC DNA]</scope>
    <source>
        <strain evidence="2 3">FB218</strain>
    </source>
</reference>
<dbReference type="SUPFAM" id="SSF51206">
    <property type="entry name" value="cAMP-binding domain-like"/>
    <property type="match status" value="1"/>
</dbReference>
<dbReference type="PROSITE" id="PS50042">
    <property type="entry name" value="CNMP_BINDING_3"/>
    <property type="match status" value="1"/>
</dbReference>
<dbReference type="InterPro" id="IPR014710">
    <property type="entry name" value="RmlC-like_jellyroll"/>
</dbReference>
<gene>
    <name evidence="2" type="ORF">KEM10_19235</name>
</gene>
<protein>
    <submittedName>
        <fullName evidence="2">Crp/Fnr family transcriptional regulator</fullName>
    </submittedName>
</protein>
<dbReference type="Proteomes" id="UP000708576">
    <property type="component" value="Unassembled WGS sequence"/>
</dbReference>
<evidence type="ECO:0000313" key="2">
    <source>
        <dbReference type="EMBL" id="MBS2100428.1"/>
    </source>
</evidence>
<sequence length="191" mass="22087">MNEEVGDFLKAVNNLSVLSEQATSELLECVRTKKYMKGDVIHEEGKLCRNLFFIKTGLAKHFYYHKGSQFIFRFFEEDHFFIATDSFFKNLPADYSTLALEDCTINYLLYDDFERLCNKYHSFESFARKFVSVVASTAISNLKGLLYLDATGRYNKFLKEYGHLQQRISLGDTAAFLGISQVSLSRIRSKK</sequence>
<feature type="domain" description="Cyclic nucleotide-binding" evidence="1">
    <location>
        <begin position="14"/>
        <end position="116"/>
    </location>
</feature>
<name>A0ABS5JZW0_9BACT</name>
<evidence type="ECO:0000259" key="1">
    <source>
        <dbReference type="PROSITE" id="PS50042"/>
    </source>
</evidence>
<dbReference type="Pfam" id="PF00027">
    <property type="entry name" value="cNMP_binding"/>
    <property type="match status" value="1"/>
</dbReference>
<dbReference type="RefSeq" id="WP_212218246.1">
    <property type="nucleotide sequence ID" value="NZ_JAGUCO010000023.1"/>
</dbReference>
<accession>A0ABS5JZW0</accession>
<dbReference type="InterPro" id="IPR018490">
    <property type="entry name" value="cNMP-bd_dom_sf"/>
</dbReference>
<proteinExistence type="predicted"/>